<feature type="transmembrane region" description="Helical" evidence="1">
    <location>
        <begin position="54"/>
        <end position="71"/>
    </location>
</feature>
<proteinExistence type="predicted"/>
<evidence type="ECO:0000313" key="2">
    <source>
        <dbReference type="EMBL" id="NEZ47221.1"/>
    </source>
</evidence>
<sequence length="77" mass="9321">MNEELINHQLEIHEKRLNNHAERLDRIEQSQSEFKVEIKNLCENLKTLTNTMKWFIGIWVTSLLGFFFYAVQHNLFK</sequence>
<dbReference type="Proteomes" id="UP000473885">
    <property type="component" value="Unassembled WGS sequence"/>
</dbReference>
<name>A0A6M0RAE1_9CLOT</name>
<dbReference type="AlphaFoldDB" id="A0A6M0RAE1"/>
<reference evidence="2 3" key="1">
    <citation type="submission" date="2019-04" db="EMBL/GenBank/DDBJ databases">
        <title>Genome sequencing of Clostridium botulinum Groups I-IV and Clostridium butyricum.</title>
        <authorList>
            <person name="Brunt J."/>
            <person name="Van Vliet A.H.M."/>
            <person name="Stringer S.C."/>
            <person name="Carter A.T."/>
            <person name="Peck M.W."/>
        </authorList>
    </citation>
    <scope>NUCLEOTIDE SEQUENCE [LARGE SCALE GENOMIC DNA]</scope>
    <source>
        <strain evidence="2 3">IFR 18/094</strain>
    </source>
</reference>
<dbReference type="RefSeq" id="WP_163249304.1">
    <property type="nucleotide sequence ID" value="NZ_SXDP01000006.1"/>
</dbReference>
<keyword evidence="1" id="KW-0812">Transmembrane</keyword>
<organism evidence="2 3">
    <name type="scientific">Clostridium niameyense</name>
    <dbReference type="NCBI Taxonomy" id="1622073"/>
    <lineage>
        <taxon>Bacteria</taxon>
        <taxon>Bacillati</taxon>
        <taxon>Bacillota</taxon>
        <taxon>Clostridia</taxon>
        <taxon>Eubacteriales</taxon>
        <taxon>Clostridiaceae</taxon>
        <taxon>Clostridium</taxon>
    </lineage>
</organism>
<dbReference type="Pfam" id="PF10779">
    <property type="entry name" value="XhlA"/>
    <property type="match status" value="1"/>
</dbReference>
<protein>
    <recommendedName>
        <fullName evidence="4">Hemolysin XhlA</fullName>
    </recommendedName>
</protein>
<accession>A0A6M0RAE1</accession>
<evidence type="ECO:0008006" key="4">
    <source>
        <dbReference type="Google" id="ProtNLM"/>
    </source>
</evidence>
<dbReference type="InterPro" id="IPR019715">
    <property type="entry name" value="Haemolysin_XhlA"/>
</dbReference>
<keyword evidence="1" id="KW-0472">Membrane</keyword>
<keyword evidence="1" id="KW-1133">Transmembrane helix</keyword>
<comment type="caution">
    <text evidence="2">The sequence shown here is derived from an EMBL/GenBank/DDBJ whole genome shotgun (WGS) entry which is preliminary data.</text>
</comment>
<gene>
    <name evidence="2" type="ORF">FDF74_08365</name>
</gene>
<dbReference type="EMBL" id="SXDP01000006">
    <property type="protein sequence ID" value="NEZ47221.1"/>
    <property type="molecule type" value="Genomic_DNA"/>
</dbReference>
<keyword evidence="3" id="KW-1185">Reference proteome</keyword>
<evidence type="ECO:0000256" key="1">
    <source>
        <dbReference type="SAM" id="Phobius"/>
    </source>
</evidence>
<evidence type="ECO:0000313" key="3">
    <source>
        <dbReference type="Proteomes" id="UP000473885"/>
    </source>
</evidence>